<dbReference type="PROSITE" id="PS00491">
    <property type="entry name" value="PROLINE_PEPTIDASE"/>
    <property type="match status" value="1"/>
</dbReference>
<dbReference type="AlphaFoldDB" id="A0A0P9H8Z9"/>
<dbReference type="GO" id="GO:0016787">
    <property type="term" value="F:hydrolase activity"/>
    <property type="evidence" value="ECO:0007669"/>
    <property type="project" value="UniProtKB-KW"/>
</dbReference>
<evidence type="ECO:0000259" key="4">
    <source>
        <dbReference type="Pfam" id="PF00557"/>
    </source>
</evidence>
<dbReference type="InterPro" id="IPR050659">
    <property type="entry name" value="Peptidase_M24B"/>
</dbReference>
<dbReference type="InterPro" id="IPR036005">
    <property type="entry name" value="Creatinase/aminopeptidase-like"/>
</dbReference>
<dbReference type="PANTHER" id="PTHR46112:SF3">
    <property type="entry name" value="AMINOPEPTIDASE YPDF"/>
    <property type="match status" value="1"/>
</dbReference>
<gene>
    <name evidence="5" type="ORF">SE17_26740</name>
</gene>
<evidence type="ECO:0000256" key="3">
    <source>
        <dbReference type="RuleBase" id="RU000590"/>
    </source>
</evidence>
<dbReference type="InterPro" id="IPR000994">
    <property type="entry name" value="Pept_M24"/>
</dbReference>
<dbReference type="Gene3D" id="3.90.230.10">
    <property type="entry name" value="Creatinase/methionine aminopeptidase superfamily"/>
    <property type="match status" value="1"/>
</dbReference>
<dbReference type="Pfam" id="PF00557">
    <property type="entry name" value="Peptidase_M24"/>
    <property type="match status" value="1"/>
</dbReference>
<proteinExistence type="inferred from homology"/>
<accession>A0A0P9H8Z9</accession>
<protein>
    <recommendedName>
        <fullName evidence="4">Peptidase M24 domain-containing protein</fullName>
    </recommendedName>
</protein>
<sequence length="269" mass="29412">TIALDDRAWAETLMGLQALRPAARFVSAAPIMRPLRLIKGEDELAIMRQAGAITEAAFADVLPRLRHGMTTLDLITEVNYQLRRHGSLAPSFVTSFYNMGVNFPFDFHNREETLLLPLDAPVSVSFDFGGVLDGYCYDFGRSVFFGEPGDEYRRVYGLVMGAQSAGIAALRAGNTCEQADAAARAVITDAGYGEAFRHRLGHGIGMDVHEPPFLTAGDKTVLRPGMCFTVEPSIFIPHQLGCRVEDVVVVRENGGEPLTTGFQPLYVVE</sequence>
<dbReference type="PATRIC" id="fig|186479.3.peg.1558"/>
<evidence type="ECO:0000313" key="5">
    <source>
        <dbReference type="EMBL" id="KPV50472.1"/>
    </source>
</evidence>
<feature type="domain" description="Peptidase M24" evidence="4">
    <location>
        <begin position="46"/>
        <end position="252"/>
    </location>
</feature>
<dbReference type="GO" id="GO:0046872">
    <property type="term" value="F:metal ion binding"/>
    <property type="evidence" value="ECO:0007669"/>
    <property type="project" value="UniProtKB-KW"/>
</dbReference>
<keyword evidence="1 3" id="KW-0479">Metal-binding</keyword>
<keyword evidence="6" id="KW-1185">Reference proteome</keyword>
<dbReference type="PANTHER" id="PTHR46112">
    <property type="entry name" value="AMINOPEPTIDASE"/>
    <property type="match status" value="1"/>
</dbReference>
<evidence type="ECO:0000256" key="2">
    <source>
        <dbReference type="ARBA" id="ARBA00022801"/>
    </source>
</evidence>
<dbReference type="InterPro" id="IPR001131">
    <property type="entry name" value="Peptidase_M24B_aminopep-P_CS"/>
</dbReference>
<organism evidence="5 6">
    <name type="scientific">Kouleothrix aurantiaca</name>
    <dbReference type="NCBI Taxonomy" id="186479"/>
    <lineage>
        <taxon>Bacteria</taxon>
        <taxon>Bacillati</taxon>
        <taxon>Chloroflexota</taxon>
        <taxon>Chloroflexia</taxon>
        <taxon>Chloroflexales</taxon>
        <taxon>Roseiflexineae</taxon>
        <taxon>Roseiflexaceae</taxon>
        <taxon>Kouleothrix</taxon>
    </lineage>
</organism>
<reference evidence="5 6" key="1">
    <citation type="submission" date="2015-09" db="EMBL/GenBank/DDBJ databases">
        <title>Draft genome sequence of Kouleothrix aurantiaca JCM 19913.</title>
        <authorList>
            <person name="Hemp J."/>
        </authorList>
    </citation>
    <scope>NUCLEOTIDE SEQUENCE [LARGE SCALE GENOMIC DNA]</scope>
    <source>
        <strain evidence="5 6">COM-B</strain>
    </source>
</reference>
<dbReference type="Proteomes" id="UP000050509">
    <property type="component" value="Unassembled WGS sequence"/>
</dbReference>
<comment type="similarity">
    <text evidence="3">Belongs to the peptidase M24B family.</text>
</comment>
<feature type="non-terminal residue" evidence="5">
    <location>
        <position position="1"/>
    </location>
</feature>
<comment type="caution">
    <text evidence="5">The sequence shown here is derived from an EMBL/GenBank/DDBJ whole genome shotgun (WGS) entry which is preliminary data.</text>
</comment>
<dbReference type="EMBL" id="LJCR01001372">
    <property type="protein sequence ID" value="KPV50472.1"/>
    <property type="molecule type" value="Genomic_DNA"/>
</dbReference>
<dbReference type="SUPFAM" id="SSF55920">
    <property type="entry name" value="Creatinase/aminopeptidase"/>
    <property type="match status" value="1"/>
</dbReference>
<evidence type="ECO:0000256" key="1">
    <source>
        <dbReference type="ARBA" id="ARBA00022723"/>
    </source>
</evidence>
<name>A0A0P9H8Z9_9CHLR</name>
<evidence type="ECO:0000313" key="6">
    <source>
        <dbReference type="Proteomes" id="UP000050509"/>
    </source>
</evidence>
<keyword evidence="2" id="KW-0378">Hydrolase</keyword>